<feature type="domain" description="GmrSD restriction endonucleases N-terminal" evidence="1">
    <location>
        <begin position="13"/>
        <end position="167"/>
    </location>
</feature>
<evidence type="ECO:0000259" key="2">
    <source>
        <dbReference type="Pfam" id="PF04326"/>
    </source>
</evidence>
<dbReference type="InterPro" id="IPR038461">
    <property type="entry name" value="Schlafen_AlbA_2_dom_sf"/>
</dbReference>
<gene>
    <name evidence="3" type="ORF">EYD45_15055</name>
</gene>
<evidence type="ECO:0000313" key="3">
    <source>
        <dbReference type="EMBL" id="TBM99733.1"/>
    </source>
</evidence>
<dbReference type="Pfam" id="PF04326">
    <property type="entry name" value="SLFN_AlbA_2"/>
    <property type="match status" value="1"/>
</dbReference>
<dbReference type="InterPro" id="IPR007421">
    <property type="entry name" value="Schlafen_AlbA_2_dom"/>
</dbReference>
<dbReference type="RefSeq" id="WP_130965392.1">
    <property type="nucleotide sequence ID" value="NZ_SIRT01000016.1"/>
</dbReference>
<dbReference type="Gene3D" id="3.30.950.30">
    <property type="entry name" value="Schlafen, AAA domain"/>
    <property type="match status" value="1"/>
</dbReference>
<dbReference type="OrthoDB" id="9764212at2"/>
<organism evidence="3 4">
    <name type="scientific">Hyunsoonleella flava</name>
    <dbReference type="NCBI Taxonomy" id="2527939"/>
    <lineage>
        <taxon>Bacteria</taxon>
        <taxon>Pseudomonadati</taxon>
        <taxon>Bacteroidota</taxon>
        <taxon>Flavobacteriia</taxon>
        <taxon>Flavobacteriales</taxon>
        <taxon>Flavobacteriaceae</taxon>
    </lineage>
</organism>
<protein>
    <submittedName>
        <fullName evidence="3">DUF262 domain-containing protein</fullName>
    </submittedName>
</protein>
<comment type="caution">
    <text evidence="3">The sequence shown here is derived from an EMBL/GenBank/DDBJ whole genome shotgun (WGS) entry which is preliminary data.</text>
</comment>
<sequence length="584" mass="66585">MSITPRGMSLQEAYRNYSEGKFLVNRKYQRKLVWTVDEKEYLIDSIVNDLPIPLILLAQTDDGKLEIIDGLQRLNAIISFIENRFPINGKYFDVKQSSRAKQSSEEGLFTAITDENELLDPKICANFLDYQLAITIYPTDNEAEITDIFGRINSGGKQLSPQEKRQAGMLDVLADTVRKVSSEIRGDSSKDILNLAEMPEISIDSTREKIGYGLIAEEIFWCKNGVIWKKQLRDSEDEEMILDLIATIVKDEPLAKSRDLFNKIYTSKSDVNLEFNTLLTKYGVDRLMHEIKVTFSIIEDVFEEQGTTIINIVNPKSRNPVKESFFSIFMAFFHLIVKEEKSPADNAQIVLALKDLQKKMTSTANYSVTSDREQNINLTTGLIQKHFVKKDPPVLRHGSGLALDFENSIRRAKIESNRYECKQGFFDLSDKRKLNEKLYDEIIETICGIANVGPDEDGFLFIGVADKEADAERVKALDKIEFKTVNQRYIVGIDRELKLLKGNLDDYINKLMGKISKSDLTEPLKSQVLSQLDIIDYKGMTIIRIRIPKQKELSFIGKSSFTRENSKTIELDGPKLISISKLFD</sequence>
<dbReference type="AlphaFoldDB" id="A0A4Q9F9S9"/>
<evidence type="ECO:0000259" key="1">
    <source>
        <dbReference type="Pfam" id="PF03235"/>
    </source>
</evidence>
<evidence type="ECO:0000313" key="4">
    <source>
        <dbReference type="Proteomes" id="UP000291142"/>
    </source>
</evidence>
<reference evidence="3 4" key="1">
    <citation type="submission" date="2019-02" db="EMBL/GenBank/DDBJ databases">
        <title>Hyunsoonleella sp., isolated from marine sediment.</title>
        <authorList>
            <person name="Liu B.-T."/>
        </authorList>
    </citation>
    <scope>NUCLEOTIDE SEQUENCE [LARGE SCALE GENOMIC DNA]</scope>
    <source>
        <strain evidence="3 4">T58</strain>
    </source>
</reference>
<dbReference type="EMBL" id="SIRT01000016">
    <property type="protein sequence ID" value="TBM99733.1"/>
    <property type="molecule type" value="Genomic_DNA"/>
</dbReference>
<dbReference type="Pfam" id="PF03235">
    <property type="entry name" value="GmrSD_N"/>
    <property type="match status" value="1"/>
</dbReference>
<proteinExistence type="predicted"/>
<dbReference type="InterPro" id="IPR004919">
    <property type="entry name" value="GmrSD_N"/>
</dbReference>
<name>A0A4Q9F9S9_9FLAO</name>
<dbReference type="Proteomes" id="UP000291142">
    <property type="component" value="Unassembled WGS sequence"/>
</dbReference>
<feature type="domain" description="Schlafen AlbA-2" evidence="2">
    <location>
        <begin position="415"/>
        <end position="554"/>
    </location>
</feature>
<dbReference type="PANTHER" id="PTHR39639:SF1">
    <property type="entry name" value="DUF262 DOMAIN-CONTAINING PROTEIN"/>
    <property type="match status" value="1"/>
</dbReference>
<accession>A0A4Q9F9S9</accession>
<keyword evidence="4" id="KW-1185">Reference proteome</keyword>
<dbReference type="PANTHER" id="PTHR39639">
    <property type="entry name" value="CHROMOSOME 16, WHOLE GENOME SHOTGUN SEQUENCE"/>
    <property type="match status" value="1"/>
</dbReference>